<feature type="transmembrane region" description="Helical" evidence="2">
    <location>
        <begin position="511"/>
        <end position="537"/>
    </location>
</feature>
<dbReference type="InterPro" id="IPR007498">
    <property type="entry name" value="PqiA-like"/>
</dbReference>
<dbReference type="Proteomes" id="UP001472866">
    <property type="component" value="Chromosome 07"/>
</dbReference>
<protein>
    <submittedName>
        <fullName evidence="3">Uncharacterized protein</fullName>
    </submittedName>
</protein>
<keyword evidence="4" id="KW-1185">Reference proteome</keyword>
<feature type="compositionally biased region" description="Polar residues" evidence="1">
    <location>
        <begin position="54"/>
        <end position="63"/>
    </location>
</feature>
<feature type="transmembrane region" description="Helical" evidence="2">
    <location>
        <begin position="397"/>
        <end position="419"/>
    </location>
</feature>
<keyword evidence="2" id="KW-1133">Transmembrane helix</keyword>
<feature type="transmembrane region" description="Helical" evidence="2">
    <location>
        <begin position="557"/>
        <end position="582"/>
    </location>
</feature>
<keyword evidence="2" id="KW-0812">Transmembrane</keyword>
<feature type="region of interest" description="Disordered" evidence="1">
    <location>
        <begin position="1"/>
        <end position="63"/>
    </location>
</feature>
<proteinExistence type="predicted"/>
<sequence length="677" mass="74197">MKESLEVDGSAAKDGAESVVAKARAPSPMTTMSQRIFGHDKTGKEFTGAEDDSPPNNIDGSENSYEQIAMSGLDMPGLGPGADDLVSPSRKMTQKLRRQEPNQLYKFSRLWVQVAIPVCILLCMGIFLWSNLSIAASVIVDIEIPERSEGIIEFTARIPAKGQEALASEGLNSTALAMPAEGQWIPEGRVAAICAFTSKPMRCLGDAIVQSISSTLDENGIARNQGNATDGRSVQFPIFNFNLQSAIEKMWQGKAYALAILIAVLSGAWPYIKLVSMFVLWFVPCRPSRRETILSVLEALGKWSLIDIYVFALMMAGFRFTLAVGAVAVIKIAIQAKWGIFAFCIGVLGSHFLSHLMMFIHHNAQSSFMRLPESRRQFSLSSVARIRHRKLNTCGQLSIALLILVALGFTFAGLLVPSFKFEFYGLLGMLLPQDAQKTEFTVVKAGVYIPSILPGLPTSTRVGEYFVVVVYYAFAVVTPILKVVSCLMLWSMPLTTRQKEVAKSVTSMLGTWSALDVFFVSIIAAIIEIGSLTSSFMGETCDSIKEALGIECLRLEARFLVAGCVCLAIAVISSLLVSQLILSSTSAHFRRVSMLHLWALKKRYFESVSKGKMAPHGSDVKRDREVMEMLSEDLRRNNFSKKFANLLAGSLHESHFDLDALSPADGKLTSPEEADLH</sequence>
<accession>A0AAX4PBF0</accession>
<name>A0AAX4PBF0_9CHLO</name>
<dbReference type="PANTHER" id="PTHR34730">
    <property type="entry name" value="UNNAMED PRODUCT"/>
    <property type="match status" value="1"/>
</dbReference>
<reference evidence="3 4" key="1">
    <citation type="submission" date="2024-03" db="EMBL/GenBank/DDBJ databases">
        <title>Complete genome sequence of the green alga Chloropicon roscoffensis RCC1871.</title>
        <authorList>
            <person name="Lemieux C."/>
            <person name="Pombert J.-F."/>
            <person name="Otis C."/>
            <person name="Turmel M."/>
        </authorList>
    </citation>
    <scope>NUCLEOTIDE SEQUENCE [LARGE SCALE GENOMIC DNA]</scope>
    <source>
        <strain evidence="3 4">RCC1871</strain>
    </source>
</reference>
<keyword evidence="2" id="KW-0472">Membrane</keyword>
<feature type="transmembrane region" description="Helical" evidence="2">
    <location>
        <begin position="255"/>
        <end position="283"/>
    </location>
</feature>
<dbReference type="PANTHER" id="PTHR34730:SF1">
    <property type="entry name" value="PARAQUAT-INDUCIBLE PROTEIN A"/>
    <property type="match status" value="1"/>
</dbReference>
<dbReference type="EMBL" id="CP151507">
    <property type="protein sequence ID" value="WZN63106.1"/>
    <property type="molecule type" value="Genomic_DNA"/>
</dbReference>
<feature type="transmembrane region" description="Helical" evidence="2">
    <location>
        <begin position="340"/>
        <end position="360"/>
    </location>
</feature>
<evidence type="ECO:0000313" key="4">
    <source>
        <dbReference type="Proteomes" id="UP001472866"/>
    </source>
</evidence>
<feature type="transmembrane region" description="Helical" evidence="2">
    <location>
        <begin position="110"/>
        <end position="129"/>
    </location>
</feature>
<dbReference type="Pfam" id="PF04403">
    <property type="entry name" value="PqiA"/>
    <property type="match status" value="2"/>
</dbReference>
<dbReference type="AlphaFoldDB" id="A0AAX4PBF0"/>
<feature type="transmembrane region" description="Helical" evidence="2">
    <location>
        <begin position="304"/>
        <end position="334"/>
    </location>
</feature>
<gene>
    <name evidence="3" type="ORF">HKI87_07g46510</name>
</gene>
<evidence type="ECO:0000256" key="2">
    <source>
        <dbReference type="SAM" id="Phobius"/>
    </source>
</evidence>
<organism evidence="3 4">
    <name type="scientific">Chloropicon roscoffensis</name>
    <dbReference type="NCBI Taxonomy" id="1461544"/>
    <lineage>
        <taxon>Eukaryota</taxon>
        <taxon>Viridiplantae</taxon>
        <taxon>Chlorophyta</taxon>
        <taxon>Chloropicophyceae</taxon>
        <taxon>Chloropicales</taxon>
        <taxon>Chloropicaceae</taxon>
        <taxon>Chloropicon</taxon>
    </lineage>
</organism>
<feature type="transmembrane region" description="Helical" evidence="2">
    <location>
        <begin position="465"/>
        <end position="490"/>
    </location>
</feature>
<evidence type="ECO:0000313" key="3">
    <source>
        <dbReference type="EMBL" id="WZN63106.1"/>
    </source>
</evidence>
<evidence type="ECO:0000256" key="1">
    <source>
        <dbReference type="SAM" id="MobiDB-lite"/>
    </source>
</evidence>